<evidence type="ECO:0000259" key="4">
    <source>
        <dbReference type="PROSITE" id="PS51391"/>
    </source>
</evidence>
<dbReference type="SUPFAM" id="SSF48464">
    <property type="entry name" value="ENTH/VHS domain"/>
    <property type="match status" value="1"/>
</dbReference>
<feature type="compositionally biased region" description="Basic and acidic residues" evidence="2">
    <location>
        <begin position="477"/>
        <end position="493"/>
    </location>
</feature>
<dbReference type="InterPro" id="IPR002014">
    <property type="entry name" value="VHS_dom"/>
</dbReference>
<dbReference type="Pfam" id="PF20845">
    <property type="entry name" value="Pcf11_helical"/>
    <property type="match status" value="1"/>
</dbReference>
<dbReference type="InterPro" id="IPR047415">
    <property type="entry name" value="Pcf11_CID"/>
</dbReference>
<feature type="compositionally biased region" description="Basic and acidic residues" evidence="2">
    <location>
        <begin position="572"/>
        <end position="593"/>
    </location>
</feature>
<feature type="coiled-coil region" evidence="1">
    <location>
        <begin position="222"/>
        <end position="262"/>
    </location>
</feature>
<name>A0AAD9K1I0_9ANNE</name>
<feature type="compositionally biased region" description="Polar residues" evidence="2">
    <location>
        <begin position="183"/>
        <end position="194"/>
    </location>
</feature>
<dbReference type="GO" id="GO:0003729">
    <property type="term" value="F:mRNA binding"/>
    <property type="evidence" value="ECO:0007669"/>
    <property type="project" value="InterPro"/>
</dbReference>
<feature type="compositionally biased region" description="Polar residues" evidence="2">
    <location>
        <begin position="463"/>
        <end position="475"/>
    </location>
</feature>
<accession>A0AAD9K1I0</accession>
<feature type="compositionally biased region" description="Polar residues" evidence="2">
    <location>
        <begin position="1333"/>
        <end position="1406"/>
    </location>
</feature>
<proteinExistence type="predicted"/>
<feature type="compositionally biased region" description="Basic and acidic residues" evidence="2">
    <location>
        <begin position="409"/>
        <end position="446"/>
    </location>
</feature>
<keyword evidence="1" id="KW-0175">Coiled coil</keyword>
<feature type="compositionally biased region" description="Basic residues" evidence="2">
    <location>
        <begin position="513"/>
        <end position="527"/>
    </location>
</feature>
<feature type="compositionally biased region" description="Basic and acidic residues" evidence="2">
    <location>
        <begin position="384"/>
        <end position="401"/>
    </location>
</feature>
<dbReference type="InterPro" id="IPR045154">
    <property type="entry name" value="PCF11-like"/>
</dbReference>
<dbReference type="CDD" id="cd16982">
    <property type="entry name" value="CID_Pcf11"/>
    <property type="match status" value="1"/>
</dbReference>
<feature type="compositionally biased region" description="Low complexity" evidence="2">
    <location>
        <begin position="1843"/>
        <end position="1852"/>
    </location>
</feature>
<dbReference type="PANTHER" id="PTHR15921:SF3">
    <property type="entry name" value="PRE-MRNA CLEAVAGE COMPLEX 2 PROTEIN PCF11"/>
    <property type="match status" value="1"/>
</dbReference>
<dbReference type="PROSITE" id="PS50179">
    <property type="entry name" value="VHS"/>
    <property type="match status" value="1"/>
</dbReference>
<feature type="domain" description="VHS" evidence="3">
    <location>
        <begin position="23"/>
        <end position="129"/>
    </location>
</feature>
<feature type="compositionally biased region" description="Basic and acidic residues" evidence="2">
    <location>
        <begin position="276"/>
        <end position="305"/>
    </location>
</feature>
<dbReference type="PROSITE" id="PS51391">
    <property type="entry name" value="CID"/>
    <property type="match status" value="1"/>
</dbReference>
<feature type="region of interest" description="Disordered" evidence="2">
    <location>
        <begin position="272"/>
        <end position="619"/>
    </location>
</feature>
<feature type="region of interest" description="Disordered" evidence="2">
    <location>
        <begin position="1839"/>
        <end position="1906"/>
    </location>
</feature>
<feature type="compositionally biased region" description="Acidic residues" evidence="2">
    <location>
        <begin position="200"/>
        <end position="209"/>
    </location>
</feature>
<dbReference type="Gene3D" id="1.25.40.90">
    <property type="match status" value="1"/>
</dbReference>
<dbReference type="GO" id="GO:0005849">
    <property type="term" value="C:mRNA cleavage factor complex"/>
    <property type="evidence" value="ECO:0007669"/>
    <property type="project" value="TreeGrafter"/>
</dbReference>
<feature type="compositionally biased region" description="Low complexity" evidence="2">
    <location>
        <begin position="1734"/>
        <end position="1756"/>
    </location>
</feature>
<dbReference type="Proteomes" id="UP001208570">
    <property type="component" value="Unassembled WGS sequence"/>
</dbReference>
<feature type="region of interest" description="Disordered" evidence="2">
    <location>
        <begin position="175"/>
        <end position="209"/>
    </location>
</feature>
<dbReference type="InterPro" id="IPR008942">
    <property type="entry name" value="ENTH_VHS"/>
</dbReference>
<feature type="compositionally biased region" description="Basic and acidic residues" evidence="2">
    <location>
        <begin position="315"/>
        <end position="336"/>
    </location>
</feature>
<dbReference type="InterPro" id="IPR048830">
    <property type="entry name" value="PCF11_helical"/>
</dbReference>
<evidence type="ECO:0000256" key="2">
    <source>
        <dbReference type="SAM" id="MobiDB-lite"/>
    </source>
</evidence>
<organism evidence="5 6">
    <name type="scientific">Paralvinella palmiformis</name>
    <dbReference type="NCBI Taxonomy" id="53620"/>
    <lineage>
        <taxon>Eukaryota</taxon>
        <taxon>Metazoa</taxon>
        <taxon>Spiralia</taxon>
        <taxon>Lophotrochozoa</taxon>
        <taxon>Annelida</taxon>
        <taxon>Polychaeta</taxon>
        <taxon>Sedentaria</taxon>
        <taxon>Canalipalpata</taxon>
        <taxon>Terebellida</taxon>
        <taxon>Terebelliformia</taxon>
        <taxon>Alvinellidae</taxon>
        <taxon>Paralvinella</taxon>
    </lineage>
</organism>
<dbReference type="Pfam" id="PF04818">
    <property type="entry name" value="CID"/>
    <property type="match status" value="1"/>
</dbReference>
<feature type="domain" description="CID" evidence="4">
    <location>
        <begin position="1"/>
        <end position="130"/>
    </location>
</feature>
<dbReference type="GO" id="GO:0031124">
    <property type="term" value="P:mRNA 3'-end processing"/>
    <property type="evidence" value="ECO:0007669"/>
    <property type="project" value="InterPro"/>
</dbReference>
<dbReference type="GO" id="GO:0005737">
    <property type="term" value="C:cytoplasm"/>
    <property type="evidence" value="ECO:0007669"/>
    <property type="project" value="TreeGrafter"/>
</dbReference>
<evidence type="ECO:0000256" key="1">
    <source>
        <dbReference type="SAM" id="Coils"/>
    </source>
</evidence>
<feature type="region of interest" description="Disordered" evidence="2">
    <location>
        <begin position="932"/>
        <end position="995"/>
    </location>
</feature>
<feature type="compositionally biased region" description="Polar residues" evidence="2">
    <location>
        <begin position="601"/>
        <end position="617"/>
    </location>
</feature>
<feature type="region of interest" description="Disordered" evidence="2">
    <location>
        <begin position="1324"/>
        <end position="1407"/>
    </location>
</feature>
<protein>
    <recommendedName>
        <fullName evidence="7">Pre-mRNA cleavage complex 2 protein Pcf11</fullName>
    </recommendedName>
</protein>
<feature type="compositionally biased region" description="Basic and acidic residues" evidence="2">
    <location>
        <begin position="550"/>
        <end position="564"/>
    </location>
</feature>
<dbReference type="SMART" id="SM00582">
    <property type="entry name" value="RPR"/>
    <property type="match status" value="1"/>
</dbReference>
<dbReference type="GO" id="GO:0043130">
    <property type="term" value="F:ubiquitin binding"/>
    <property type="evidence" value="ECO:0007669"/>
    <property type="project" value="InterPro"/>
</dbReference>
<dbReference type="GO" id="GO:0006369">
    <property type="term" value="P:termination of RNA polymerase II transcription"/>
    <property type="evidence" value="ECO:0007669"/>
    <property type="project" value="InterPro"/>
</dbReference>
<feature type="compositionally biased region" description="Polar residues" evidence="2">
    <location>
        <begin position="1670"/>
        <end position="1690"/>
    </location>
</feature>
<gene>
    <name evidence="5" type="ORF">LSH36_84g01011</name>
</gene>
<feature type="compositionally biased region" description="Basic and acidic residues" evidence="2">
    <location>
        <begin position="500"/>
        <end position="512"/>
    </location>
</feature>
<feature type="compositionally biased region" description="Basic residues" evidence="2">
    <location>
        <begin position="784"/>
        <end position="796"/>
    </location>
</feature>
<keyword evidence="6" id="KW-1185">Reference proteome</keyword>
<dbReference type="InterPro" id="IPR006569">
    <property type="entry name" value="CID_dom"/>
</dbReference>
<evidence type="ECO:0000313" key="6">
    <source>
        <dbReference type="Proteomes" id="UP001208570"/>
    </source>
</evidence>
<feature type="compositionally biased region" description="Basic and acidic residues" evidence="2">
    <location>
        <begin position="528"/>
        <end position="541"/>
    </location>
</feature>
<feature type="compositionally biased region" description="Polar residues" evidence="2">
    <location>
        <begin position="337"/>
        <end position="356"/>
    </location>
</feature>
<evidence type="ECO:0000259" key="3">
    <source>
        <dbReference type="PROSITE" id="PS50179"/>
    </source>
</evidence>
<dbReference type="EMBL" id="JAODUP010000084">
    <property type="protein sequence ID" value="KAK2163156.1"/>
    <property type="molecule type" value="Genomic_DNA"/>
</dbReference>
<feature type="region of interest" description="Disordered" evidence="2">
    <location>
        <begin position="784"/>
        <end position="836"/>
    </location>
</feature>
<reference evidence="5" key="1">
    <citation type="journal article" date="2023" name="Mol. Biol. Evol.">
        <title>Third-Generation Sequencing Reveals the Adaptive Role of the Epigenome in Three Deep-Sea Polychaetes.</title>
        <authorList>
            <person name="Perez M."/>
            <person name="Aroh O."/>
            <person name="Sun Y."/>
            <person name="Lan Y."/>
            <person name="Juniper S.K."/>
            <person name="Young C.R."/>
            <person name="Angers B."/>
            <person name="Qian P.Y."/>
        </authorList>
    </citation>
    <scope>NUCLEOTIDE SEQUENCE</scope>
    <source>
        <strain evidence="5">P08H-3</strain>
    </source>
</reference>
<dbReference type="GO" id="GO:0035091">
    <property type="term" value="F:phosphatidylinositol binding"/>
    <property type="evidence" value="ECO:0007669"/>
    <property type="project" value="InterPro"/>
</dbReference>
<sequence>MADEIAAEYKTSLEDLTFNSKPVINMLTMVAEENIDYAEQIVGVIEERLNKVHPSQKLPVLYLIDSILKNIKNSTYHDLFKTNIVTLFAAVFEKVDEKTRQAMYKLRQTWTDIFGNKKLYSLDVRISQIDPAWPITAKPPEVPVTIHVNPKFLTKQQSSSPEINDRKPKKTLAFGEKPEHQLQEVQSPVMTNLPEQKEKEDDDSKPEDEEVQALIREQLLSKQQELIRIQQEKLELELMEARAKLEQQTRQLQAREQQMRMQLLQQLKLNESESCPEVKKEVDSKPKVRDPRLNRDPRISNRDPRSAINSNIINIEKKTENKNEKLKKNQTDKKSGEQTSHSSPSSDIKLNKQQTKTAEEVGIHKSKTNDQMPGPKRDARKKGFVGEEIRIKREEKRERVPVTKSGSKINKDEVENKHELEHTRRMRSTEVRDKSRSMEKIAEVKQNKNSPREPSLLKPELQDCQSRSRSPMTRNSRNRDEKRPQHSNHRDQRGSSAHKKGFDNSSRIEDKKSIHHGARHVPVKKRRETSPPKKKHEESPPKKRVRQGTGKRDPDERRLKHDEEQFNLDEGNDGKLSGDLEDLFGKEDKDYRRLPPIPKLSVNQQPSEDSGSDTLLSPRSAGWSKFKASRPENFPFTQPRSTAVLQRQESGDQFSSPLQSPPMKYQGYRTGFHKPVVHDSEGISPDQAGDILKLAEDQLLNGRLTPEQHRELVHQLTELHKLQKLKQQIREEKLKISGGHTVPADLQDPRGDQLGTAGTFPKLEGKFIGGGSLLPVGPRPHRGRIPRMSHPVHPRYHPYEPGVRRRGPLLPTPRLEDDHAPGPETHPRSARGPLLPTPDEPMVDLHDLKPDYEMPLDTLLPPEEESLVPVAGDVRTPDSQDDMRVKPPAVSIASDIARCRDGMIMSRGNRNALRGMDRIVTEDERDIPEYRQQGSKPLLAEPPAMPGRPRPMRSQPPIRPVYGPTRPLSKQIDGPHVRVPQPRRMSGITDDSLVGPDHLNDPENTFEPLAFPWYDTERFYCPQHDARWLKRATFADRDKSLYLNINNSKIQLPPHNKSREIYNMMTKLVIKFNEEERKLYINNEEVYTVGELPRMYYFNNKHFEVSIFGPPQSIWLDSVQYQLHEDAPPEPISLGENVYHFQIDSQKNIVIADGHEICPAGGEPKKIQLNYVVHEIRFDPPPRQILLDGKLCELNLKAKFPYLVIDGKPCGVRFDGSPRQIIIDTVPYMVSLDKPRKARVLGPRPRLLAFGGPGHEVIIDDMWYEVKFGAPPKEIKVGARTVLIELRGMPPEVKVLGEYVPIEQIAQRVGYPPGSNLTANVPNYVTHDGNKGSDVTQSMAVSQAGQTVTTTQPIQVGTDSQPVSSRQGTHPVTSGITPYQTSITGDNRSQPSQHAEQQPTGQSQQPAVPLDVSDLLTRLLKAGIIQTQGSPVNNEKSNSDDEAQMVERESVEEIPSLTDFVPTKLKKQYSGGIQLLSVGIQCASCGLRFVPEQKDKYREHLDWHFRQNKRGKDQMNMPKHRDWYYTITEWIQYEEIGDLENRTQSSFFDKALEMSSVTQSQGTRLVPGRVTSCPAVQGGDDVCAVCGEVFEQFWDEDEEEWHLRDAMRAEDGKTYHPVCYEDVNESNTSLTETPNLDVDKTSNTKLSVEISDGQVPSDTTADTTAAEPPVSQSATENTTNIKPPSVQSEPQETDYNKKLMDMVTNPLAYIASLTKQMNRTGSQPDLKAMDEKSASTNSTPVSSAVTSSMVTSSSSPVVSSTMSKAAETVVVQQVSPRDEEESSMVTETSAVQSTSIYSTPINDAEPVCCVDSPNNEASVAVIHELNTVSATPFPITGTPLPTVPSHSTTNSSPSPPVQSDLCPGGGTPVRDEPPLNTGGSTPVYDEPSAESGRGTPVEDEPMETSDVVLPSSFLSGSPIVHVITPIVSNDSECVNIKQEP</sequence>
<feature type="region of interest" description="Disordered" evidence="2">
    <location>
        <begin position="1648"/>
        <end position="1692"/>
    </location>
</feature>
<feature type="region of interest" description="Disordered" evidence="2">
    <location>
        <begin position="1720"/>
        <end position="1756"/>
    </location>
</feature>
<evidence type="ECO:0008006" key="7">
    <source>
        <dbReference type="Google" id="ProtNLM"/>
    </source>
</evidence>
<comment type="caution">
    <text evidence="5">The sequence shown here is derived from an EMBL/GenBank/DDBJ whole genome shotgun (WGS) entry which is preliminary data.</text>
</comment>
<evidence type="ECO:0000313" key="5">
    <source>
        <dbReference type="EMBL" id="KAK2163156.1"/>
    </source>
</evidence>
<feature type="compositionally biased region" description="Basic and acidic residues" evidence="2">
    <location>
        <begin position="814"/>
        <end position="827"/>
    </location>
</feature>
<dbReference type="GO" id="GO:0000993">
    <property type="term" value="F:RNA polymerase II complex binding"/>
    <property type="evidence" value="ECO:0007669"/>
    <property type="project" value="InterPro"/>
</dbReference>
<dbReference type="PANTHER" id="PTHR15921">
    <property type="entry name" value="PRE-MRNA CLEAVAGE COMPLEX II"/>
    <property type="match status" value="1"/>
</dbReference>